<sequence>MNQEVTDFINTVQQPWQNELCNQLRQLVHDSIPEVQERIQYGKPHFLKNGKYAAVITTAKGWVTFSIFNAAELEAPDGLFEAGKPERRTAKLLEGKPVDYELLGALLKQASATL</sequence>
<dbReference type="Pfam" id="PF08818">
    <property type="entry name" value="DUF1801"/>
    <property type="match status" value="1"/>
</dbReference>
<evidence type="ECO:0000313" key="2">
    <source>
        <dbReference type="EMBL" id="OMD52385.1"/>
    </source>
</evidence>
<dbReference type="Gene3D" id="3.90.1150.200">
    <property type="match status" value="1"/>
</dbReference>
<keyword evidence="3" id="KW-1185">Reference proteome</keyword>
<evidence type="ECO:0000313" key="3">
    <source>
        <dbReference type="Proteomes" id="UP000187412"/>
    </source>
</evidence>
<accession>A0ABX3HNL1</accession>
<gene>
    <name evidence="2" type="ORF">BSK56_02940</name>
</gene>
<dbReference type="InterPro" id="IPR014922">
    <property type="entry name" value="YdhG-like"/>
</dbReference>
<organism evidence="2 3">
    <name type="scientific">Paenibacillus borealis</name>
    <dbReference type="NCBI Taxonomy" id="160799"/>
    <lineage>
        <taxon>Bacteria</taxon>
        <taxon>Bacillati</taxon>
        <taxon>Bacillota</taxon>
        <taxon>Bacilli</taxon>
        <taxon>Bacillales</taxon>
        <taxon>Paenibacillaceae</taxon>
        <taxon>Paenibacillus</taxon>
    </lineage>
</organism>
<dbReference type="RefSeq" id="WP_076109246.1">
    <property type="nucleotide sequence ID" value="NZ_MPTB01000003.1"/>
</dbReference>
<feature type="domain" description="YdhG-like" evidence="1">
    <location>
        <begin position="18"/>
        <end position="110"/>
    </location>
</feature>
<dbReference type="SUPFAM" id="SSF159888">
    <property type="entry name" value="YdhG-like"/>
    <property type="match status" value="1"/>
</dbReference>
<reference evidence="2 3" key="1">
    <citation type="submission" date="2016-10" db="EMBL/GenBank/DDBJ databases">
        <title>Paenibacillus species isolates.</title>
        <authorList>
            <person name="Beno S.M."/>
        </authorList>
    </citation>
    <scope>NUCLEOTIDE SEQUENCE [LARGE SCALE GENOMIC DNA]</scope>
    <source>
        <strain evidence="2 3">FSL H7-0744</strain>
    </source>
</reference>
<comment type="caution">
    <text evidence="2">The sequence shown here is derived from an EMBL/GenBank/DDBJ whole genome shotgun (WGS) entry which is preliminary data.</text>
</comment>
<name>A0ABX3HNL1_PAEBO</name>
<proteinExistence type="predicted"/>
<dbReference type="EMBL" id="MPTB01000003">
    <property type="protein sequence ID" value="OMD52385.1"/>
    <property type="molecule type" value="Genomic_DNA"/>
</dbReference>
<evidence type="ECO:0000259" key="1">
    <source>
        <dbReference type="Pfam" id="PF08818"/>
    </source>
</evidence>
<dbReference type="Proteomes" id="UP000187412">
    <property type="component" value="Unassembled WGS sequence"/>
</dbReference>
<protein>
    <recommendedName>
        <fullName evidence="1">YdhG-like domain-containing protein</fullName>
    </recommendedName>
</protein>